<evidence type="ECO:0000259" key="8">
    <source>
        <dbReference type="Pfam" id="PF00676"/>
    </source>
</evidence>
<feature type="chain" id="PRO_5008914208" description="Pyruvate dehydrogenase E1 component subunit alpha" evidence="7">
    <location>
        <begin position="21"/>
        <end position="547"/>
    </location>
</feature>
<dbReference type="Pfam" id="PF00676">
    <property type="entry name" value="E1_dh"/>
    <property type="match status" value="1"/>
</dbReference>
<keyword evidence="2 5" id="KW-0560">Oxidoreductase</keyword>
<dbReference type="VEuPathDB" id="ToxoDB:LOC34619794"/>
<dbReference type="VEuPathDB" id="ToxoDB:cyc_03035"/>
<feature type="region of interest" description="Disordered" evidence="6">
    <location>
        <begin position="93"/>
        <end position="139"/>
    </location>
</feature>
<dbReference type="Proteomes" id="UP000095192">
    <property type="component" value="Unassembled WGS sequence"/>
</dbReference>
<dbReference type="InterPro" id="IPR050642">
    <property type="entry name" value="PDH_E1_Alpha_Subunit"/>
</dbReference>
<protein>
    <recommendedName>
        <fullName evidence="5">Pyruvate dehydrogenase E1 component subunit alpha</fullName>
        <ecNumber evidence="5">1.2.4.1</ecNumber>
    </recommendedName>
</protein>
<proteinExistence type="predicted"/>
<feature type="signal peptide" evidence="7">
    <location>
        <begin position="1"/>
        <end position="20"/>
    </location>
</feature>
<evidence type="ECO:0000313" key="9">
    <source>
        <dbReference type="EMBL" id="OEH79285.1"/>
    </source>
</evidence>
<dbReference type="GO" id="GO:0006086">
    <property type="term" value="P:pyruvate decarboxylation to acetyl-CoA"/>
    <property type="evidence" value="ECO:0007669"/>
    <property type="project" value="InterPro"/>
</dbReference>
<feature type="compositionally biased region" description="Polar residues" evidence="6">
    <location>
        <begin position="95"/>
        <end position="104"/>
    </location>
</feature>
<dbReference type="EC" id="1.2.4.1" evidence="5"/>
<evidence type="ECO:0000313" key="10">
    <source>
        <dbReference type="Proteomes" id="UP000095192"/>
    </source>
</evidence>
<dbReference type="InterPro" id="IPR001017">
    <property type="entry name" value="DH_E1"/>
</dbReference>
<comment type="cofactor">
    <cofactor evidence="1 5">
        <name>thiamine diphosphate</name>
        <dbReference type="ChEBI" id="CHEBI:58937"/>
    </cofactor>
</comment>
<evidence type="ECO:0000256" key="6">
    <source>
        <dbReference type="SAM" id="MobiDB-lite"/>
    </source>
</evidence>
<comment type="catalytic activity">
    <reaction evidence="5">
        <text>N(6)-[(R)-lipoyl]-L-lysyl-[protein] + pyruvate + H(+) = N(6)-[(R)-S(8)-acetyldihydrolipoyl]-L-lysyl-[protein] + CO2</text>
        <dbReference type="Rhea" id="RHEA:19189"/>
        <dbReference type="Rhea" id="RHEA-COMP:10474"/>
        <dbReference type="Rhea" id="RHEA-COMP:10478"/>
        <dbReference type="ChEBI" id="CHEBI:15361"/>
        <dbReference type="ChEBI" id="CHEBI:15378"/>
        <dbReference type="ChEBI" id="CHEBI:16526"/>
        <dbReference type="ChEBI" id="CHEBI:83099"/>
        <dbReference type="ChEBI" id="CHEBI:83111"/>
        <dbReference type="EC" id="1.2.4.1"/>
    </reaction>
</comment>
<evidence type="ECO:0000256" key="5">
    <source>
        <dbReference type="RuleBase" id="RU361139"/>
    </source>
</evidence>
<dbReference type="InParanoid" id="A0A1D3D756"/>
<feature type="compositionally biased region" description="Low complexity" evidence="6">
    <location>
        <begin position="111"/>
        <end position="125"/>
    </location>
</feature>
<name>A0A1D3D756_9EIME</name>
<sequence>MPQILQLLVWAVAGLKAVDAYLASPQGSSSTSVFFNPEGPSAHFFVQGRRTASSVRTFQPNTAHTASSRLQNNLLTTTQLGSRRVSPLPAILSPFSPSSTQNTRLPPLWGASSAPSEAEPQSPTARQPGVNAIGDGGAGSFGLHGAGPGGLVPGGIRGNLRNRRESVSPTVAQMLYEDMLLGRYLEDACARLYYRGKTAGFVHLYTGQEAVSTGVLKLLRKDDAVASTYRDHVHATSKGVPPREVFAELFGKKTGCSRGFGGSMHMFSKEWNLYGGFAFIGEQIPIALGVAFSQLYRRLAQRELPGEKDQVTVCFMGDGTTNMGQFYEAMNMASLMKLPIVFVVENNNWAIGMAAQRSTAVQEIHLRGPPFGVPSIEVDGMDVLAVRAAARQAIDRARNGEGPSLIEALTYRFRGHSLADPDELRCPDEKAAFVVRDPVKHFEQYLLGMGYANDETLELTRNKIKAIVEDAVQFAEASPVPDVASAGESTFAPSYQSEGFDHLSPSELAAYARALKIELDREARRAAGERVVPPPVENDHNPPIVID</sequence>
<gene>
    <name evidence="9" type="ORF">cyc_03035</name>
</gene>
<organism evidence="9 10">
    <name type="scientific">Cyclospora cayetanensis</name>
    <dbReference type="NCBI Taxonomy" id="88456"/>
    <lineage>
        <taxon>Eukaryota</taxon>
        <taxon>Sar</taxon>
        <taxon>Alveolata</taxon>
        <taxon>Apicomplexa</taxon>
        <taxon>Conoidasida</taxon>
        <taxon>Coccidia</taxon>
        <taxon>Eucoccidiorida</taxon>
        <taxon>Eimeriorina</taxon>
        <taxon>Eimeriidae</taxon>
        <taxon>Cyclospora</taxon>
    </lineage>
</organism>
<evidence type="ECO:0000256" key="3">
    <source>
        <dbReference type="ARBA" id="ARBA00023052"/>
    </source>
</evidence>
<dbReference type="InterPro" id="IPR029061">
    <property type="entry name" value="THDP-binding"/>
</dbReference>
<feature type="region of interest" description="Disordered" evidence="6">
    <location>
        <begin position="528"/>
        <end position="547"/>
    </location>
</feature>
<dbReference type="SUPFAM" id="SSF52518">
    <property type="entry name" value="Thiamin diphosphate-binding fold (THDP-binding)"/>
    <property type="match status" value="1"/>
</dbReference>
<dbReference type="FunCoup" id="A0A1D3D756">
    <property type="interactions" value="72"/>
</dbReference>
<dbReference type="CDD" id="cd02000">
    <property type="entry name" value="TPP_E1_PDC_ADC_BCADC"/>
    <property type="match status" value="1"/>
</dbReference>
<keyword evidence="7" id="KW-0732">Signal</keyword>
<evidence type="ECO:0000256" key="7">
    <source>
        <dbReference type="SAM" id="SignalP"/>
    </source>
</evidence>
<dbReference type="PANTHER" id="PTHR11516:SF60">
    <property type="entry name" value="PYRUVATE DEHYDROGENASE E1 COMPONENT SUBUNIT ALPHA"/>
    <property type="match status" value="1"/>
</dbReference>
<dbReference type="NCBIfam" id="TIGR03182">
    <property type="entry name" value="PDH_E1_alph_y"/>
    <property type="match status" value="1"/>
</dbReference>
<keyword evidence="10" id="KW-1185">Reference proteome</keyword>
<evidence type="ECO:0000256" key="1">
    <source>
        <dbReference type="ARBA" id="ARBA00001964"/>
    </source>
</evidence>
<evidence type="ECO:0000256" key="4">
    <source>
        <dbReference type="ARBA" id="ARBA00023317"/>
    </source>
</evidence>
<dbReference type="PANTHER" id="PTHR11516">
    <property type="entry name" value="PYRUVATE DEHYDROGENASE E1 COMPONENT, ALPHA SUBUNIT BACTERIAL AND ORGANELLAR"/>
    <property type="match status" value="1"/>
</dbReference>
<dbReference type="EMBL" id="JROU02000435">
    <property type="protein sequence ID" value="OEH79285.1"/>
    <property type="molecule type" value="Genomic_DNA"/>
</dbReference>
<dbReference type="InterPro" id="IPR017597">
    <property type="entry name" value="Pyrv_DH_E1_asu_subgrp-y"/>
</dbReference>
<dbReference type="Gene3D" id="3.40.50.970">
    <property type="match status" value="1"/>
</dbReference>
<dbReference type="FunFam" id="3.40.50.970:FF:000013">
    <property type="entry name" value="Pyruvate dehydrogenase E1 component subunit alpha"/>
    <property type="match status" value="1"/>
</dbReference>
<dbReference type="AlphaFoldDB" id="A0A1D3D756"/>
<keyword evidence="4 5" id="KW-0670">Pyruvate</keyword>
<accession>A0A1D3D756</accession>
<keyword evidence="3 5" id="KW-0786">Thiamine pyrophosphate</keyword>
<reference evidence="9 10" key="1">
    <citation type="journal article" date="2016" name="BMC Genomics">
        <title>Comparative genomics reveals Cyclospora cayetanensis possesses coccidia-like metabolism and invasion components but unique surface antigens.</title>
        <authorList>
            <person name="Liu S."/>
            <person name="Wang L."/>
            <person name="Zheng H."/>
            <person name="Xu Z."/>
            <person name="Roellig D.M."/>
            <person name="Li N."/>
            <person name="Frace M.A."/>
            <person name="Tang K."/>
            <person name="Arrowood M.J."/>
            <person name="Moss D.M."/>
            <person name="Zhang L."/>
            <person name="Feng Y."/>
            <person name="Xiao L."/>
        </authorList>
    </citation>
    <scope>NUCLEOTIDE SEQUENCE [LARGE SCALE GENOMIC DNA]</scope>
    <source>
        <strain evidence="9 10">CHN_HEN01</strain>
    </source>
</reference>
<comment type="function">
    <text evidence="5">The pyruvate dehydrogenase complex catalyzes the overall conversion of pyruvate to acetyl-CoA and CO(2).</text>
</comment>
<evidence type="ECO:0000256" key="2">
    <source>
        <dbReference type="ARBA" id="ARBA00023002"/>
    </source>
</evidence>
<dbReference type="GO" id="GO:0004739">
    <property type="term" value="F:pyruvate dehydrogenase (acetyl-transferring) activity"/>
    <property type="evidence" value="ECO:0007669"/>
    <property type="project" value="UniProtKB-UniRule"/>
</dbReference>
<feature type="domain" description="Dehydrogenase E1 component" evidence="8">
    <location>
        <begin position="179"/>
        <end position="483"/>
    </location>
</feature>
<comment type="caution">
    <text evidence="9">The sequence shown here is derived from an EMBL/GenBank/DDBJ whole genome shotgun (WGS) entry which is preliminary data.</text>
</comment>